<keyword evidence="5" id="KW-0720">Serine protease</keyword>
<keyword evidence="2" id="KW-0121">Carboxypeptidase</keyword>
<dbReference type="RefSeq" id="WP_345256939.1">
    <property type="nucleotide sequence ID" value="NZ_BAABGY010000009.1"/>
</dbReference>
<keyword evidence="9" id="KW-1185">Reference proteome</keyword>
<evidence type="ECO:0000313" key="9">
    <source>
        <dbReference type="Proteomes" id="UP001501725"/>
    </source>
</evidence>
<sequence length="304" mass="33589">MSKIPPYLQPGSTIGITAPAGFMALEKMSACIDTLQEWGYTVRLGDTTHSNSATYFSGTDDERAQDLQRLLDDPTVDAILFARGGYGLSRIVDRLHFKAFKKHPKWLIGFSDVTVLHSHIWEEYGIASLHAPMAAAFNEEGPGSHFVNTLRDALAGTPADYRAEPHVLNRPGQAEGPLVGGNLSLLVHSLGTPSELRTKKSILFLEDIGEYLYSVDRMMLQLKRSGKLERLAGLVVGGFTDIKDTERPFGKNVYELIADHVSGYEYPVCFGFPVSHGKENVALKHGVEHKLHVDRGEVRLTEDE</sequence>
<proteinExistence type="inferred from homology"/>
<dbReference type="InterPro" id="IPR040921">
    <property type="entry name" value="Peptidase_S66C"/>
</dbReference>
<evidence type="ECO:0000256" key="5">
    <source>
        <dbReference type="ARBA" id="ARBA00022825"/>
    </source>
</evidence>
<accession>A0ABP8HCW1</accession>
<evidence type="ECO:0000256" key="1">
    <source>
        <dbReference type="ARBA" id="ARBA00010233"/>
    </source>
</evidence>
<name>A0ABP8HCW1_9BACT</name>
<dbReference type="InterPro" id="IPR040449">
    <property type="entry name" value="Peptidase_S66_N"/>
</dbReference>
<keyword evidence="4" id="KW-0378">Hydrolase</keyword>
<dbReference type="InterPro" id="IPR027478">
    <property type="entry name" value="LdcA_N"/>
</dbReference>
<dbReference type="Pfam" id="PF02016">
    <property type="entry name" value="Peptidase_S66"/>
    <property type="match status" value="1"/>
</dbReference>
<keyword evidence="3" id="KW-0645">Protease</keyword>
<protein>
    <submittedName>
        <fullName evidence="8">LD-carboxypeptidase</fullName>
    </submittedName>
</protein>
<dbReference type="Gene3D" id="3.50.30.60">
    <property type="entry name" value="LD-carboxypeptidase A C-terminal domain-like"/>
    <property type="match status" value="1"/>
</dbReference>
<feature type="domain" description="LD-carboxypeptidase N-terminal" evidence="6">
    <location>
        <begin position="14"/>
        <end position="131"/>
    </location>
</feature>
<dbReference type="PANTHER" id="PTHR30237:SF2">
    <property type="entry name" value="MUREIN TETRAPEPTIDE CARBOXYPEPTIDASE"/>
    <property type="match status" value="1"/>
</dbReference>
<dbReference type="SUPFAM" id="SSF52317">
    <property type="entry name" value="Class I glutamine amidotransferase-like"/>
    <property type="match status" value="1"/>
</dbReference>
<evidence type="ECO:0000256" key="2">
    <source>
        <dbReference type="ARBA" id="ARBA00022645"/>
    </source>
</evidence>
<dbReference type="CDD" id="cd07025">
    <property type="entry name" value="Peptidase_S66"/>
    <property type="match status" value="1"/>
</dbReference>
<feature type="domain" description="LD-carboxypeptidase C-terminal" evidence="7">
    <location>
        <begin position="175"/>
        <end position="291"/>
    </location>
</feature>
<comment type="similarity">
    <text evidence="1">Belongs to the peptidase S66 family.</text>
</comment>
<organism evidence="8 9">
    <name type="scientific">Flaviaesturariibacter amylovorans</name>
    <dbReference type="NCBI Taxonomy" id="1084520"/>
    <lineage>
        <taxon>Bacteria</taxon>
        <taxon>Pseudomonadati</taxon>
        <taxon>Bacteroidota</taxon>
        <taxon>Chitinophagia</taxon>
        <taxon>Chitinophagales</taxon>
        <taxon>Chitinophagaceae</taxon>
        <taxon>Flaviaestuariibacter</taxon>
    </lineage>
</organism>
<evidence type="ECO:0000256" key="4">
    <source>
        <dbReference type="ARBA" id="ARBA00022801"/>
    </source>
</evidence>
<evidence type="ECO:0000259" key="6">
    <source>
        <dbReference type="Pfam" id="PF02016"/>
    </source>
</evidence>
<dbReference type="EMBL" id="BAABGY010000009">
    <property type="protein sequence ID" value="GAA4337616.1"/>
    <property type="molecule type" value="Genomic_DNA"/>
</dbReference>
<dbReference type="SUPFAM" id="SSF141986">
    <property type="entry name" value="LD-carboxypeptidase A C-terminal domain-like"/>
    <property type="match status" value="1"/>
</dbReference>
<dbReference type="Pfam" id="PF17676">
    <property type="entry name" value="Peptidase_S66C"/>
    <property type="match status" value="1"/>
</dbReference>
<gene>
    <name evidence="8" type="ORF">GCM10023184_33570</name>
</gene>
<dbReference type="Proteomes" id="UP001501725">
    <property type="component" value="Unassembled WGS sequence"/>
</dbReference>
<comment type="caution">
    <text evidence="8">The sequence shown here is derived from an EMBL/GenBank/DDBJ whole genome shotgun (WGS) entry which is preliminary data.</text>
</comment>
<evidence type="ECO:0000313" key="8">
    <source>
        <dbReference type="EMBL" id="GAA4337616.1"/>
    </source>
</evidence>
<dbReference type="PIRSF" id="PIRSF028757">
    <property type="entry name" value="LD-carboxypeptidase"/>
    <property type="match status" value="1"/>
</dbReference>
<dbReference type="InterPro" id="IPR027461">
    <property type="entry name" value="Carboxypeptidase_A_C_sf"/>
</dbReference>
<dbReference type="InterPro" id="IPR003507">
    <property type="entry name" value="S66_fam"/>
</dbReference>
<dbReference type="InterPro" id="IPR029062">
    <property type="entry name" value="Class_I_gatase-like"/>
</dbReference>
<reference evidence="9" key="1">
    <citation type="journal article" date="2019" name="Int. J. Syst. Evol. Microbiol.">
        <title>The Global Catalogue of Microorganisms (GCM) 10K type strain sequencing project: providing services to taxonomists for standard genome sequencing and annotation.</title>
        <authorList>
            <consortium name="The Broad Institute Genomics Platform"/>
            <consortium name="The Broad Institute Genome Sequencing Center for Infectious Disease"/>
            <person name="Wu L."/>
            <person name="Ma J."/>
        </authorList>
    </citation>
    <scope>NUCLEOTIDE SEQUENCE [LARGE SCALE GENOMIC DNA]</scope>
    <source>
        <strain evidence="9">JCM 17919</strain>
    </source>
</reference>
<evidence type="ECO:0000256" key="3">
    <source>
        <dbReference type="ARBA" id="ARBA00022670"/>
    </source>
</evidence>
<evidence type="ECO:0000259" key="7">
    <source>
        <dbReference type="Pfam" id="PF17676"/>
    </source>
</evidence>
<dbReference type="PANTHER" id="PTHR30237">
    <property type="entry name" value="MURAMOYLTETRAPEPTIDE CARBOXYPEPTIDASE"/>
    <property type="match status" value="1"/>
</dbReference>
<dbReference type="Gene3D" id="3.40.50.10740">
    <property type="entry name" value="Class I glutamine amidotransferase-like"/>
    <property type="match status" value="1"/>
</dbReference>